<reference evidence="1 2" key="1">
    <citation type="submission" date="2017-06" db="EMBL/GenBank/DDBJ databases">
        <authorList>
            <person name="Kim H.J."/>
            <person name="Triplett B.A."/>
        </authorList>
    </citation>
    <scope>NUCLEOTIDE SEQUENCE [LARGE SCALE GENOMIC DNA]</scope>
    <source>
        <strain evidence="1 2">DSM 44272</strain>
    </source>
</reference>
<evidence type="ECO:0000313" key="1">
    <source>
        <dbReference type="EMBL" id="SNR30851.1"/>
    </source>
</evidence>
<organism evidence="1 2">
    <name type="scientific">Blastococcus mobilis</name>
    <dbReference type="NCBI Taxonomy" id="1938746"/>
    <lineage>
        <taxon>Bacteria</taxon>
        <taxon>Bacillati</taxon>
        <taxon>Actinomycetota</taxon>
        <taxon>Actinomycetes</taxon>
        <taxon>Geodermatophilales</taxon>
        <taxon>Geodermatophilaceae</taxon>
        <taxon>Blastococcus</taxon>
    </lineage>
</organism>
<name>A0A238V9I4_9ACTN</name>
<keyword evidence="2" id="KW-1185">Reference proteome</keyword>
<protein>
    <submittedName>
        <fullName evidence="1">Uncharacterized protein</fullName>
    </submittedName>
</protein>
<sequence length="106" mass="11584">MTTRAGDAGIRLGWVASGPTPLLPGRHPVATWLGRCTEAHLGCPCRGDQTIHEERSKEIGEARAQAQESVDCPECGTATTPLNIVSWGHCRACRTAQSREMYPLRW</sequence>
<proteinExistence type="predicted"/>
<evidence type="ECO:0000313" key="2">
    <source>
        <dbReference type="Proteomes" id="UP000198403"/>
    </source>
</evidence>
<accession>A0A238V9I4</accession>
<dbReference type="EMBL" id="FZNO01000002">
    <property type="protein sequence ID" value="SNR30851.1"/>
    <property type="molecule type" value="Genomic_DNA"/>
</dbReference>
<dbReference type="Proteomes" id="UP000198403">
    <property type="component" value="Unassembled WGS sequence"/>
</dbReference>
<gene>
    <name evidence="1" type="ORF">SAMN06272737_102243</name>
</gene>
<dbReference type="AlphaFoldDB" id="A0A238V9I4"/>